<dbReference type="PANTHER" id="PTHR32552">
    <property type="entry name" value="FERRICHROME IRON RECEPTOR-RELATED"/>
    <property type="match status" value="1"/>
</dbReference>
<keyword evidence="8 12" id="KW-0798">TonB box</keyword>
<name>A0A7W4WBL2_9GAMM</name>
<comment type="similarity">
    <text evidence="11 12">Belongs to the TonB-dependent receptor family.</text>
</comment>
<comment type="caution">
    <text evidence="16">The sequence shown here is derived from an EMBL/GenBank/DDBJ whole genome shotgun (WGS) entry which is preliminary data.</text>
</comment>
<keyword evidence="7" id="KW-0406">Ion transport</keyword>
<evidence type="ECO:0000313" key="17">
    <source>
        <dbReference type="Proteomes" id="UP000535937"/>
    </source>
</evidence>
<dbReference type="GO" id="GO:0006826">
    <property type="term" value="P:iron ion transport"/>
    <property type="evidence" value="ECO:0007669"/>
    <property type="project" value="UniProtKB-KW"/>
</dbReference>
<keyword evidence="16" id="KW-0675">Receptor</keyword>
<evidence type="ECO:0000256" key="9">
    <source>
        <dbReference type="ARBA" id="ARBA00023136"/>
    </source>
</evidence>
<keyword evidence="3 11" id="KW-1134">Transmembrane beta strand</keyword>
<evidence type="ECO:0000256" key="2">
    <source>
        <dbReference type="ARBA" id="ARBA00022448"/>
    </source>
</evidence>
<dbReference type="InterPro" id="IPR000531">
    <property type="entry name" value="Beta-barrel_TonB"/>
</dbReference>
<keyword evidence="2 11" id="KW-0813">Transport</keyword>
<evidence type="ECO:0000256" key="12">
    <source>
        <dbReference type="RuleBase" id="RU003357"/>
    </source>
</evidence>
<evidence type="ECO:0000259" key="15">
    <source>
        <dbReference type="Pfam" id="PF07715"/>
    </source>
</evidence>
<reference evidence="16 17" key="1">
    <citation type="submission" date="2020-08" db="EMBL/GenBank/DDBJ databases">
        <title>Genomic Encyclopedia of Type Strains, Phase III (KMG-III): the genomes of soil and plant-associated and newly described type strains.</title>
        <authorList>
            <person name="Whitman W."/>
        </authorList>
    </citation>
    <scope>NUCLEOTIDE SEQUENCE [LARGE SCALE GENOMIC DNA]</scope>
    <source>
        <strain evidence="16 17">CECT 8799</strain>
    </source>
</reference>
<feature type="chain" id="PRO_5030510034" evidence="13">
    <location>
        <begin position="23"/>
        <end position="728"/>
    </location>
</feature>
<gene>
    <name evidence="16" type="ORF">FHS09_002110</name>
</gene>
<accession>A0A7W4WBL2</accession>
<dbReference type="PROSITE" id="PS52016">
    <property type="entry name" value="TONB_DEPENDENT_REC_3"/>
    <property type="match status" value="1"/>
</dbReference>
<dbReference type="Pfam" id="PF00593">
    <property type="entry name" value="TonB_dep_Rec_b-barrel"/>
    <property type="match status" value="1"/>
</dbReference>
<dbReference type="AlphaFoldDB" id="A0A7W4WBL2"/>
<evidence type="ECO:0000256" key="13">
    <source>
        <dbReference type="SAM" id="SignalP"/>
    </source>
</evidence>
<evidence type="ECO:0000256" key="7">
    <source>
        <dbReference type="ARBA" id="ARBA00023065"/>
    </source>
</evidence>
<dbReference type="PANTHER" id="PTHR32552:SF81">
    <property type="entry name" value="TONB-DEPENDENT OUTER MEMBRANE RECEPTOR"/>
    <property type="match status" value="1"/>
</dbReference>
<keyword evidence="5 11" id="KW-0812">Transmembrane</keyword>
<feature type="domain" description="TonB-dependent receptor plug" evidence="15">
    <location>
        <begin position="49"/>
        <end position="154"/>
    </location>
</feature>
<feature type="domain" description="TonB-dependent receptor-like beta-barrel" evidence="14">
    <location>
        <begin position="248"/>
        <end position="698"/>
    </location>
</feature>
<evidence type="ECO:0000256" key="11">
    <source>
        <dbReference type="PROSITE-ProRule" id="PRU01360"/>
    </source>
</evidence>
<dbReference type="RefSeq" id="WP_183459500.1">
    <property type="nucleotide sequence ID" value="NZ_JACHWZ010000008.1"/>
</dbReference>
<keyword evidence="17" id="KW-1185">Reference proteome</keyword>
<keyword evidence="9 11" id="KW-0472">Membrane</keyword>
<dbReference type="InterPro" id="IPR036942">
    <property type="entry name" value="Beta-barrel_TonB_sf"/>
</dbReference>
<keyword evidence="13" id="KW-0732">Signal</keyword>
<keyword evidence="4" id="KW-0410">Iron transport</keyword>
<feature type="signal peptide" evidence="13">
    <location>
        <begin position="1"/>
        <end position="22"/>
    </location>
</feature>
<evidence type="ECO:0000256" key="10">
    <source>
        <dbReference type="ARBA" id="ARBA00023237"/>
    </source>
</evidence>
<evidence type="ECO:0000256" key="6">
    <source>
        <dbReference type="ARBA" id="ARBA00023004"/>
    </source>
</evidence>
<evidence type="ECO:0000256" key="4">
    <source>
        <dbReference type="ARBA" id="ARBA00022496"/>
    </source>
</evidence>
<evidence type="ECO:0000256" key="3">
    <source>
        <dbReference type="ARBA" id="ARBA00022452"/>
    </source>
</evidence>
<dbReference type="InterPro" id="IPR012910">
    <property type="entry name" value="Plug_dom"/>
</dbReference>
<organism evidence="16 17">
    <name type="scientific">Microbulbifer rhizosphaerae</name>
    <dbReference type="NCBI Taxonomy" id="1562603"/>
    <lineage>
        <taxon>Bacteria</taxon>
        <taxon>Pseudomonadati</taxon>
        <taxon>Pseudomonadota</taxon>
        <taxon>Gammaproteobacteria</taxon>
        <taxon>Cellvibrionales</taxon>
        <taxon>Microbulbiferaceae</taxon>
        <taxon>Microbulbifer</taxon>
    </lineage>
</organism>
<dbReference type="SUPFAM" id="SSF56935">
    <property type="entry name" value="Porins"/>
    <property type="match status" value="1"/>
</dbReference>
<evidence type="ECO:0000256" key="1">
    <source>
        <dbReference type="ARBA" id="ARBA00004571"/>
    </source>
</evidence>
<evidence type="ECO:0000313" key="16">
    <source>
        <dbReference type="EMBL" id="MBB3061277.1"/>
    </source>
</evidence>
<dbReference type="GO" id="GO:0009279">
    <property type="term" value="C:cell outer membrane"/>
    <property type="evidence" value="ECO:0007669"/>
    <property type="project" value="UniProtKB-SubCell"/>
</dbReference>
<proteinExistence type="inferred from homology"/>
<dbReference type="EMBL" id="JACHWZ010000008">
    <property type="protein sequence ID" value="MBB3061277.1"/>
    <property type="molecule type" value="Genomic_DNA"/>
</dbReference>
<dbReference type="Proteomes" id="UP000535937">
    <property type="component" value="Unassembled WGS sequence"/>
</dbReference>
<dbReference type="InterPro" id="IPR039426">
    <property type="entry name" value="TonB-dep_rcpt-like"/>
</dbReference>
<sequence>MIFQRKLLCVCIAGVAGVPALAQPAGLRVDKTAILEEVAVTAQRRTENLQDISVAASAFNADALKAKAIARVSDLQNVAPSLSITDAGITLNVNIRGIGIASNSPNVTAGVATYVDGLFQPPIVQANSFYDLESIEVFRGPQGTFVGSNSTGGAIFLNTRDPELGTFGGYGQIGAGDYGHREAEGALNIPVAENLAIRLAGFTRGRDTYYDDLGPLDNDAGKLDEYGARVGVLWNPGNFELLLKSQFNDRKTGGYPYHPVPDTQFATFQPEGFRNVHYDEPTANRDRAEITSLEMRYELDNGVVLRSLTGYQHKRLNNLYDVDASPAPLSVGGDISQDYFAGEKQLSQEINIISPTDGALDWVVGVYYQKNDIEVEIQESQGGFPTDILPRNERITTGYFAQVNYDLTPALEFQLGGRHSGYDTEGTGGVFIGRGIPIFPPGGLQVADLSGDHVDHRNTGKAALNWTISEDHMIYGLASRGYKPGGFNSTTSEFDPEEVLSYEAGWKASFYKGRIRTQVTAYYNDYKDFQFNILETSTGFVGVENLDDMTIKGLEAQVQAVFGGLSFDANIGYSDSKLGALTFVNTRRLPLGTLGPQCPGGMPSSPPACFDYTPFVETNGGGDALFAPELTYSLGVQYDITLDELRVTPRVNYAYIDDQYTYFSYSPVSDLIESYGLLSASLTLTNEAWKAELYGTNLTDEEYVAGQFDINEFYGAPREYGIRLGYQF</sequence>
<protein>
    <submittedName>
        <fullName evidence="16">Iron complex outermembrane receptor protein</fullName>
    </submittedName>
</protein>
<evidence type="ECO:0000256" key="8">
    <source>
        <dbReference type="ARBA" id="ARBA00023077"/>
    </source>
</evidence>
<keyword evidence="10 11" id="KW-0998">Cell outer membrane</keyword>
<dbReference type="Pfam" id="PF07715">
    <property type="entry name" value="Plug"/>
    <property type="match status" value="1"/>
</dbReference>
<dbReference type="Gene3D" id="2.40.170.20">
    <property type="entry name" value="TonB-dependent receptor, beta-barrel domain"/>
    <property type="match status" value="1"/>
</dbReference>
<comment type="subcellular location">
    <subcellularLocation>
        <location evidence="1 11">Cell outer membrane</location>
        <topology evidence="1 11">Multi-pass membrane protein</topology>
    </subcellularLocation>
</comment>
<evidence type="ECO:0000259" key="14">
    <source>
        <dbReference type="Pfam" id="PF00593"/>
    </source>
</evidence>
<evidence type="ECO:0000256" key="5">
    <source>
        <dbReference type="ARBA" id="ARBA00022692"/>
    </source>
</evidence>
<keyword evidence="6" id="KW-0408">Iron</keyword>